<accession>U5VV31</accession>
<dbReference type="EMBL" id="CP006272">
    <property type="protein sequence ID" value="AGZ40724.1"/>
    <property type="molecule type" value="Genomic_DNA"/>
</dbReference>
<reference evidence="3 4" key="1">
    <citation type="journal article" date="2014" name="J. Biotechnol.">
        <title>Complete genome sequence of the actinobacterium Actinoplanes friuliensis HAG 010964, producer of the lipopeptide antibiotic friulimycin.</title>
        <authorList>
            <person name="Ruckert C."/>
            <person name="Szczepanowski R."/>
            <person name="Albersmeier A."/>
            <person name="Goesmann A."/>
            <person name="Fischer N."/>
            <person name="Steinkamper A."/>
            <person name="Puhler A."/>
            <person name="Biener R."/>
            <person name="Schwartz D."/>
            <person name="Kalinowski J."/>
        </authorList>
    </citation>
    <scope>NUCLEOTIDE SEQUENCE [LARGE SCALE GENOMIC DNA]</scope>
    <source>
        <strain evidence="3 4">DSM 7358</strain>
    </source>
</reference>
<dbReference type="InterPro" id="IPR025161">
    <property type="entry name" value="IS402-like_dom"/>
</dbReference>
<dbReference type="KEGG" id="afs:AFR_12190"/>
<dbReference type="AlphaFoldDB" id="U5VV31"/>
<feature type="region of interest" description="Disordered" evidence="1">
    <location>
        <begin position="129"/>
        <end position="148"/>
    </location>
</feature>
<dbReference type="PANTHER" id="PTHR46637:SF1">
    <property type="entry name" value="BLL5188 PROTEIN"/>
    <property type="match status" value="1"/>
</dbReference>
<protein>
    <submittedName>
        <fullName evidence="3">Transposase</fullName>
    </submittedName>
</protein>
<evidence type="ECO:0000313" key="4">
    <source>
        <dbReference type="Proteomes" id="UP000017746"/>
    </source>
</evidence>
<dbReference type="PANTHER" id="PTHR46637">
    <property type="entry name" value="TIS1421-TRANSPOSASE PROTEIN A"/>
    <property type="match status" value="1"/>
</dbReference>
<name>U5VV31_9ACTN</name>
<dbReference type="InterPro" id="IPR052909">
    <property type="entry name" value="Transposase_6_like"/>
</dbReference>
<evidence type="ECO:0000256" key="1">
    <source>
        <dbReference type="SAM" id="MobiDB-lite"/>
    </source>
</evidence>
<sequence length="148" mass="16462">MVCGWVLRAGLRLLVVVDRVVTDELWLRLEPLIPVPERRYRFPGRRRADNRAALERILFVVSTGMRWSDLPTAMFGASGATCWRRLKEWHQAGVWQQLHETVLAELRAAGLLDLAHAVVDSSHLRALKGGTSPVPARSTGAGWAASTT</sequence>
<dbReference type="Proteomes" id="UP000017746">
    <property type="component" value="Chromosome"/>
</dbReference>
<dbReference type="Pfam" id="PF13340">
    <property type="entry name" value="DUF4096"/>
    <property type="match status" value="1"/>
</dbReference>
<gene>
    <name evidence="3" type="ORF">AFR_12190</name>
</gene>
<organism evidence="3 4">
    <name type="scientific">Actinoplanes friuliensis DSM 7358</name>
    <dbReference type="NCBI Taxonomy" id="1246995"/>
    <lineage>
        <taxon>Bacteria</taxon>
        <taxon>Bacillati</taxon>
        <taxon>Actinomycetota</taxon>
        <taxon>Actinomycetes</taxon>
        <taxon>Micromonosporales</taxon>
        <taxon>Micromonosporaceae</taxon>
        <taxon>Actinoplanes</taxon>
    </lineage>
</organism>
<evidence type="ECO:0000259" key="2">
    <source>
        <dbReference type="Pfam" id="PF13340"/>
    </source>
</evidence>
<feature type="domain" description="Insertion element IS402-like" evidence="2">
    <location>
        <begin position="21"/>
        <end position="99"/>
    </location>
</feature>
<dbReference type="eggNOG" id="COG3293">
    <property type="taxonomic scope" value="Bacteria"/>
</dbReference>
<keyword evidence="4" id="KW-1185">Reference proteome</keyword>
<evidence type="ECO:0000313" key="3">
    <source>
        <dbReference type="EMBL" id="AGZ40724.1"/>
    </source>
</evidence>
<dbReference type="STRING" id="1246995.AFR_12190"/>
<dbReference type="HOGENOM" id="CLU_055261_4_2_11"/>
<proteinExistence type="predicted"/>